<dbReference type="Gene3D" id="3.30.2080.10">
    <property type="entry name" value="GH92 mannosidase domain"/>
    <property type="match status" value="1"/>
</dbReference>
<dbReference type="GO" id="GO:0030246">
    <property type="term" value="F:carbohydrate binding"/>
    <property type="evidence" value="ECO:0007669"/>
    <property type="project" value="InterPro"/>
</dbReference>
<dbReference type="InterPro" id="IPR041371">
    <property type="entry name" value="GH92_N"/>
</dbReference>
<evidence type="ECO:0000313" key="4">
    <source>
        <dbReference type="Proteomes" id="UP000269226"/>
    </source>
</evidence>
<dbReference type="GO" id="GO:0006516">
    <property type="term" value="P:glycoprotein catabolic process"/>
    <property type="evidence" value="ECO:0007669"/>
    <property type="project" value="TreeGrafter"/>
</dbReference>
<dbReference type="FunFam" id="3.30.2080.10:FF:000001">
    <property type="entry name" value="Alpha-1,2-mannosidase subfamily"/>
    <property type="match status" value="1"/>
</dbReference>
<dbReference type="EMBL" id="AP018492">
    <property type="protein sequence ID" value="BBC61500.1"/>
    <property type="molecule type" value="Genomic_DNA"/>
</dbReference>
<dbReference type="Gene3D" id="1.20.1610.10">
    <property type="entry name" value="alpha-1,2-mannosidases domains"/>
    <property type="match status" value="1"/>
</dbReference>
<evidence type="ECO:0000313" key="3">
    <source>
        <dbReference type="EMBL" id="BBC61500.1"/>
    </source>
</evidence>
<dbReference type="GO" id="GO:0005975">
    <property type="term" value="P:carbohydrate metabolic process"/>
    <property type="evidence" value="ECO:0007669"/>
    <property type="project" value="InterPro"/>
</dbReference>
<accession>A0A2Z5Y405</accession>
<dbReference type="AlphaFoldDB" id="A0A2Z5Y405"/>
<dbReference type="InterPro" id="IPR014718">
    <property type="entry name" value="GH-type_carb-bd"/>
</dbReference>
<dbReference type="NCBIfam" id="TIGR01180">
    <property type="entry name" value="aman2_put"/>
    <property type="match status" value="1"/>
</dbReference>
<dbReference type="Pfam" id="PF17678">
    <property type="entry name" value="Glyco_hydro_92N"/>
    <property type="match status" value="1"/>
</dbReference>
<dbReference type="InterPro" id="IPR008928">
    <property type="entry name" value="6-hairpin_glycosidase_sf"/>
</dbReference>
<dbReference type="Gene3D" id="2.70.98.10">
    <property type="match status" value="1"/>
</dbReference>
<dbReference type="InterPro" id="IPR005887">
    <property type="entry name" value="GH92_a_mannosidase_put"/>
</dbReference>
<dbReference type="PANTHER" id="PTHR12143">
    <property type="entry name" value="PEPTIDE N-GLYCANASE PNGASE -RELATED"/>
    <property type="match status" value="1"/>
</dbReference>
<evidence type="ECO:0000259" key="2">
    <source>
        <dbReference type="Pfam" id="PF17678"/>
    </source>
</evidence>
<dbReference type="GeneID" id="57043938"/>
<protein>
    <submittedName>
        <fullName evidence="3">Alpha-1,2-mannosidase</fullName>
    </submittedName>
</protein>
<feature type="domain" description="Glycosyl hydrolase family 92 N-terminal" evidence="2">
    <location>
        <begin position="6"/>
        <end position="187"/>
    </location>
</feature>
<dbReference type="InterPro" id="IPR012939">
    <property type="entry name" value="Glyco_hydro_92"/>
</dbReference>
<proteinExistence type="predicted"/>
<reference evidence="3 4" key="1">
    <citation type="submission" date="2018-01" db="EMBL/GenBank/DDBJ databases">
        <title>Whole genome sequence of Melissococcus plutonius DAT561.</title>
        <authorList>
            <person name="Okumura K."/>
            <person name="Takamatsu D."/>
            <person name="Okura M."/>
        </authorList>
    </citation>
    <scope>NUCLEOTIDE SEQUENCE [LARGE SCALE GENOMIC DNA]</scope>
    <source>
        <strain evidence="3 4">DAT561</strain>
    </source>
</reference>
<dbReference type="RefSeq" id="WP_015695310.1">
    <property type="nucleotide sequence ID" value="NZ_AP018492.1"/>
</dbReference>
<dbReference type="InterPro" id="IPR050883">
    <property type="entry name" value="PNGase"/>
</dbReference>
<dbReference type="GO" id="GO:0000224">
    <property type="term" value="F:peptide-N4-(N-acetyl-beta-glucosaminyl)asparagine amidase activity"/>
    <property type="evidence" value="ECO:0007669"/>
    <property type="project" value="TreeGrafter"/>
</dbReference>
<name>A0A2Z5Y405_9ENTE</name>
<dbReference type="Pfam" id="PF07971">
    <property type="entry name" value="Glyco_hydro_92"/>
    <property type="match status" value="1"/>
</dbReference>
<evidence type="ECO:0000259" key="1">
    <source>
        <dbReference type="Pfam" id="PF07971"/>
    </source>
</evidence>
<dbReference type="Gene3D" id="1.20.1050.60">
    <property type="entry name" value="alpha-1,2-mannosidase"/>
    <property type="match status" value="1"/>
</dbReference>
<feature type="domain" description="Glycosyl hydrolase family 92" evidence="1">
    <location>
        <begin position="224"/>
        <end position="696"/>
    </location>
</feature>
<dbReference type="Proteomes" id="UP000269226">
    <property type="component" value="Chromosome"/>
</dbReference>
<dbReference type="GO" id="GO:0005829">
    <property type="term" value="C:cytosol"/>
    <property type="evidence" value="ECO:0007669"/>
    <property type="project" value="TreeGrafter"/>
</dbReference>
<sequence length="717" mass="82742">MRTTEIDTRQGTDNQHSFSSGNCLPYTGVPFGMNYFVPQTASDRGNWWFNPRDHTFQGFRLTHQPSPWMGDFSHFTLLPINGEFTNPTLFDGQSSYRPNESDFKPHYMKIKALRYQLTATMIPSMYGGMLSIDYQQTKAGLLLHLPGNFQLTQEDAFTLSGQISNYTECEDKEFTFYFVLHFQFPAKILSEKIRIGKDETILFSFSDIDQQVIRIGTSYIHLEQAKLNLTRELDWQKIDYLENGQKQWEDYLTRIDIEDKDREKQQTFYHNLYRAFLFPQTFYELDQEENPIHYDTLAKEIKAGKLFTNNGFWDTCRTVYPLYSLIAQEKYEEFLEGFLTSYKESGYLPKWLSPDERGTMPGTLIDAVIADAAIKNIRSDLMPEFLDAMLKGATIESKKKNYGRQGIEAYTNDGYVPATYHESINQTLDYCYSDFCISQVAKCLGKQELITYYQQSAKNYKNLFDTSLGFMRAKNIDGQFVEPFISHYWGRDCAEGSPWQSSFAVYHDFAGLIQLFGGKNALIDKLISLCNQEPLFDVGGYGFEIHEMSEMAAIDFGQLAISNQPSFHLPYLFSFAGHPEFAQPLLKQLMTQLFDSSINGYPGDEDNGSMASWYIFSSLGFYPVCPGSGEYIIGMPIFDKAVLHLSNGQTLKITTETNHTQHQFIDKIFLNKQIYRNLFFKHEELMKGGQLHFNLGIVPHPRKYQLENYPFSLSNLE</sequence>
<dbReference type="SUPFAM" id="SSF48208">
    <property type="entry name" value="Six-hairpin glycosidases"/>
    <property type="match status" value="1"/>
</dbReference>
<dbReference type="PANTHER" id="PTHR12143:SF43">
    <property type="entry name" value="PUTATIVE-RELATED"/>
    <property type="match status" value="1"/>
</dbReference>
<gene>
    <name evidence="3" type="ORF">DAT561_1401</name>
</gene>
<organism evidence="3 4">
    <name type="scientific">Melissococcus plutonius</name>
    <dbReference type="NCBI Taxonomy" id="33970"/>
    <lineage>
        <taxon>Bacteria</taxon>
        <taxon>Bacillati</taxon>
        <taxon>Bacillota</taxon>
        <taxon>Bacilli</taxon>
        <taxon>Lactobacillales</taxon>
        <taxon>Enterococcaceae</taxon>
        <taxon>Melissococcus</taxon>
    </lineage>
</organism>